<dbReference type="AlphaFoldDB" id="A0A4S8P8V7"/>
<dbReference type="EMBL" id="STGX01000013">
    <property type="protein sequence ID" value="THV26683.1"/>
    <property type="molecule type" value="Genomic_DNA"/>
</dbReference>
<dbReference type="Proteomes" id="UP000305792">
    <property type="component" value="Unassembled WGS sequence"/>
</dbReference>
<evidence type="ECO:0000256" key="3">
    <source>
        <dbReference type="ARBA" id="ARBA00023163"/>
    </source>
</evidence>
<proteinExistence type="predicted"/>
<keyword evidence="6" id="KW-1185">Reference proteome</keyword>
<keyword evidence="1" id="KW-0805">Transcription regulation</keyword>
<dbReference type="InterPro" id="IPR035418">
    <property type="entry name" value="AraC-bd_2"/>
</dbReference>
<dbReference type="PANTHER" id="PTHR46796">
    <property type="entry name" value="HTH-TYPE TRANSCRIPTIONAL ACTIVATOR RHAS-RELATED"/>
    <property type="match status" value="1"/>
</dbReference>
<dbReference type="SMART" id="SM00342">
    <property type="entry name" value="HTH_ARAC"/>
    <property type="match status" value="1"/>
</dbReference>
<feature type="domain" description="HTH araC/xylS-type" evidence="4">
    <location>
        <begin position="252"/>
        <end position="353"/>
    </location>
</feature>
<organism evidence="5 6">
    <name type="scientific">Glycomyces paridis</name>
    <dbReference type="NCBI Taxonomy" id="2126555"/>
    <lineage>
        <taxon>Bacteria</taxon>
        <taxon>Bacillati</taxon>
        <taxon>Actinomycetota</taxon>
        <taxon>Actinomycetes</taxon>
        <taxon>Glycomycetales</taxon>
        <taxon>Glycomycetaceae</taxon>
        <taxon>Glycomyces</taxon>
    </lineage>
</organism>
<gene>
    <name evidence="5" type="ORF">E9998_16950</name>
</gene>
<keyword evidence="2" id="KW-0238">DNA-binding</keyword>
<sequence>MRLSGGNAGAGQRRRLGQVGWSMVVSPAAAVPALPWRFSTRTFDLDEASEQGAETYYPLRMGLLRGTGRFKMAIDAMQLGPVLLGDCRFDADITMDFAELRNFYHLNVPLSGHLDSTNLRNAVTATTERAVLYGPTGDIRLRRWGARSRILCVKIRRDALEAELERLLQRSVRSPIRLASSLELTGGYGRMLRDLARLLAGQIRQEEPLARQEIIGAPLWHSLLDLLLAAADHEHRDELLAPGPPCRAPAVDRAVEAMRAAPQTPFTAADLAEIAGVSIRTLQAAFQRHLDVSPMAYLRNVRLEGVHAELAAADPTRTTVTEVAHRWGFMHLGRFAEAYGRKYGDPPSRTLKSP</sequence>
<dbReference type="PROSITE" id="PS01124">
    <property type="entry name" value="HTH_ARAC_FAMILY_2"/>
    <property type="match status" value="1"/>
</dbReference>
<evidence type="ECO:0000313" key="5">
    <source>
        <dbReference type="EMBL" id="THV26683.1"/>
    </source>
</evidence>
<dbReference type="GO" id="GO:0043565">
    <property type="term" value="F:sequence-specific DNA binding"/>
    <property type="evidence" value="ECO:0007669"/>
    <property type="project" value="InterPro"/>
</dbReference>
<comment type="caution">
    <text evidence="5">The sequence shown here is derived from an EMBL/GenBank/DDBJ whole genome shotgun (WGS) entry which is preliminary data.</text>
</comment>
<dbReference type="GO" id="GO:0003700">
    <property type="term" value="F:DNA-binding transcription factor activity"/>
    <property type="evidence" value="ECO:0007669"/>
    <property type="project" value="InterPro"/>
</dbReference>
<accession>A0A4S8P8V7</accession>
<dbReference type="PROSITE" id="PS00041">
    <property type="entry name" value="HTH_ARAC_FAMILY_1"/>
    <property type="match status" value="1"/>
</dbReference>
<dbReference type="InterPro" id="IPR050204">
    <property type="entry name" value="AraC_XylS_family_regulators"/>
</dbReference>
<protein>
    <submittedName>
        <fullName evidence="5">AraC family transcriptional regulator</fullName>
    </submittedName>
</protein>
<dbReference type="InterPro" id="IPR018062">
    <property type="entry name" value="HTH_AraC-typ_CS"/>
</dbReference>
<dbReference type="Pfam" id="PF12833">
    <property type="entry name" value="HTH_18"/>
    <property type="match status" value="1"/>
</dbReference>
<evidence type="ECO:0000313" key="6">
    <source>
        <dbReference type="Proteomes" id="UP000305792"/>
    </source>
</evidence>
<dbReference type="PANTHER" id="PTHR46796:SF12">
    <property type="entry name" value="HTH-TYPE DNA-BINDING TRANSCRIPTIONAL ACTIVATOR EUTR"/>
    <property type="match status" value="1"/>
</dbReference>
<keyword evidence="3" id="KW-0804">Transcription</keyword>
<dbReference type="Gene3D" id="1.10.10.60">
    <property type="entry name" value="Homeodomain-like"/>
    <property type="match status" value="1"/>
</dbReference>
<dbReference type="SUPFAM" id="SSF46689">
    <property type="entry name" value="Homeodomain-like"/>
    <property type="match status" value="1"/>
</dbReference>
<dbReference type="Pfam" id="PF14525">
    <property type="entry name" value="AraC_binding_2"/>
    <property type="match status" value="1"/>
</dbReference>
<dbReference type="InterPro" id="IPR018060">
    <property type="entry name" value="HTH_AraC"/>
</dbReference>
<evidence type="ECO:0000256" key="1">
    <source>
        <dbReference type="ARBA" id="ARBA00023015"/>
    </source>
</evidence>
<name>A0A4S8P8V7_9ACTN</name>
<evidence type="ECO:0000259" key="4">
    <source>
        <dbReference type="PROSITE" id="PS01124"/>
    </source>
</evidence>
<evidence type="ECO:0000256" key="2">
    <source>
        <dbReference type="ARBA" id="ARBA00023125"/>
    </source>
</evidence>
<dbReference type="InterPro" id="IPR009057">
    <property type="entry name" value="Homeodomain-like_sf"/>
</dbReference>
<reference evidence="5 6" key="1">
    <citation type="journal article" date="2018" name="Int. J. Syst. Evol. Microbiol.">
        <title>Glycomyces paridis sp. nov., isolated from the medicinal plant Paris polyphylla.</title>
        <authorList>
            <person name="Fang X.M."/>
            <person name="Bai J.L."/>
            <person name="Su J."/>
            <person name="Zhao L.L."/>
            <person name="Liu H.Y."/>
            <person name="Ma B.P."/>
            <person name="Zhang Y.Q."/>
            <person name="Yu L.Y."/>
        </authorList>
    </citation>
    <scope>NUCLEOTIDE SEQUENCE [LARGE SCALE GENOMIC DNA]</scope>
    <source>
        <strain evidence="5 6">CPCC 204357</strain>
    </source>
</reference>